<name>A0A843V9Q4_COLES</name>
<evidence type="ECO:0000313" key="2">
    <source>
        <dbReference type="Proteomes" id="UP000652761"/>
    </source>
</evidence>
<evidence type="ECO:0000313" key="1">
    <source>
        <dbReference type="EMBL" id="MQL92938.1"/>
    </source>
</evidence>
<protein>
    <submittedName>
        <fullName evidence="1">Uncharacterized protein</fullName>
    </submittedName>
</protein>
<accession>A0A843V9Q4</accession>
<gene>
    <name evidence="1" type="ORF">Taro_025565</name>
</gene>
<comment type="caution">
    <text evidence="1">The sequence shown here is derived from an EMBL/GenBank/DDBJ whole genome shotgun (WGS) entry which is preliminary data.</text>
</comment>
<reference evidence="1" key="1">
    <citation type="submission" date="2017-07" db="EMBL/GenBank/DDBJ databases">
        <title>Taro Niue Genome Assembly and Annotation.</title>
        <authorList>
            <person name="Atibalentja N."/>
            <person name="Keating K."/>
            <person name="Fields C.J."/>
        </authorList>
    </citation>
    <scope>NUCLEOTIDE SEQUENCE</scope>
    <source>
        <strain evidence="1">Niue_2</strain>
        <tissue evidence="1">Leaf</tissue>
    </source>
</reference>
<organism evidence="1 2">
    <name type="scientific">Colocasia esculenta</name>
    <name type="common">Wild taro</name>
    <name type="synonym">Arum esculentum</name>
    <dbReference type="NCBI Taxonomy" id="4460"/>
    <lineage>
        <taxon>Eukaryota</taxon>
        <taxon>Viridiplantae</taxon>
        <taxon>Streptophyta</taxon>
        <taxon>Embryophyta</taxon>
        <taxon>Tracheophyta</taxon>
        <taxon>Spermatophyta</taxon>
        <taxon>Magnoliopsida</taxon>
        <taxon>Liliopsida</taxon>
        <taxon>Araceae</taxon>
        <taxon>Aroideae</taxon>
        <taxon>Colocasieae</taxon>
        <taxon>Colocasia</taxon>
    </lineage>
</organism>
<proteinExistence type="predicted"/>
<dbReference type="EMBL" id="NMUH01001501">
    <property type="protein sequence ID" value="MQL92938.1"/>
    <property type="molecule type" value="Genomic_DNA"/>
</dbReference>
<dbReference type="Proteomes" id="UP000652761">
    <property type="component" value="Unassembled WGS sequence"/>
</dbReference>
<sequence>MAASRSPPPAVVHGSGRLTRRCFAGKWVREVSPGGGVQHQPPWLDRRQTHEHYMPASPQPASAFRLEAPSSSLLRTRILPDAPDDAVSAPYCCGN</sequence>
<keyword evidence="2" id="KW-1185">Reference proteome</keyword>
<dbReference type="AlphaFoldDB" id="A0A843V9Q4"/>